<dbReference type="Pfam" id="PF14292">
    <property type="entry name" value="SusE"/>
    <property type="match status" value="1"/>
</dbReference>
<proteinExistence type="predicted"/>
<feature type="signal peptide" evidence="1">
    <location>
        <begin position="1"/>
        <end position="19"/>
    </location>
</feature>
<feature type="domain" description="SusE outer membrane protein" evidence="2">
    <location>
        <begin position="39"/>
        <end position="133"/>
    </location>
</feature>
<name>A0A846R3N1_9FLAO</name>
<dbReference type="AlphaFoldDB" id="A0A846R3N1"/>
<protein>
    <recommendedName>
        <fullName evidence="2">SusE outer membrane protein domain-containing protein</fullName>
    </recommendedName>
</protein>
<keyword evidence="1" id="KW-0732">Signal</keyword>
<evidence type="ECO:0000313" key="3">
    <source>
        <dbReference type="EMBL" id="NJB71954.1"/>
    </source>
</evidence>
<sequence>MKKVIYTLLLAVFSLAIHSCDEETGPIFQTQLPQEGIAFANAFASEYLLSEDTEDNIADRFLWSAPDFGVDTNITYEVQGSIDPTFGSFDVVGSTNETNLAIQVSQLLDFAEQLGLDDDPETTTETGLPNNSGQVYFRVRAFLGTGASASEEVISEGQPLSIVWLEQAPVGGACDSIFAVGEALTDIGWNFVPAGEVFCDMDVLSIKVALSNTGTFRFFEVSGDWGTGLNYPYFAGEGYTIDPGFEDSGDGDNNFAFVGTPGIYTITIDNVAKTIVLTPSGPLYAVGGAVPGGWGFNDDTVVLVENTPGIWSASIALTNDIFRFFQMFDVWDTNNNFAFYEDAGFTIDPDLVNDGGGDANFQFIGTPGTYTLTINEIDKTITLE</sequence>
<dbReference type="RefSeq" id="WP_167964233.1">
    <property type="nucleotide sequence ID" value="NZ_JAATJJ010000001.1"/>
</dbReference>
<gene>
    <name evidence="3" type="ORF">GGR42_002416</name>
</gene>
<organism evidence="3 4">
    <name type="scientific">Saonia flava</name>
    <dbReference type="NCBI Taxonomy" id="523696"/>
    <lineage>
        <taxon>Bacteria</taxon>
        <taxon>Pseudomonadati</taxon>
        <taxon>Bacteroidota</taxon>
        <taxon>Flavobacteriia</taxon>
        <taxon>Flavobacteriales</taxon>
        <taxon>Flavobacteriaceae</taxon>
        <taxon>Saonia</taxon>
    </lineage>
</organism>
<dbReference type="EMBL" id="JAATJJ010000001">
    <property type="protein sequence ID" value="NJB71954.1"/>
    <property type="molecule type" value="Genomic_DNA"/>
</dbReference>
<evidence type="ECO:0000256" key="1">
    <source>
        <dbReference type="SAM" id="SignalP"/>
    </source>
</evidence>
<evidence type="ECO:0000259" key="2">
    <source>
        <dbReference type="Pfam" id="PF14292"/>
    </source>
</evidence>
<keyword evidence="4" id="KW-1185">Reference proteome</keyword>
<accession>A0A846R3N1</accession>
<comment type="caution">
    <text evidence="3">The sequence shown here is derived from an EMBL/GenBank/DDBJ whole genome shotgun (WGS) entry which is preliminary data.</text>
</comment>
<reference evidence="3 4" key="1">
    <citation type="submission" date="2020-03" db="EMBL/GenBank/DDBJ databases">
        <title>Genomic Encyclopedia of Type Strains, Phase IV (KMG-IV): sequencing the most valuable type-strain genomes for metagenomic binning, comparative biology and taxonomic classification.</title>
        <authorList>
            <person name="Goeker M."/>
        </authorList>
    </citation>
    <scope>NUCLEOTIDE SEQUENCE [LARGE SCALE GENOMIC DNA]</scope>
    <source>
        <strain evidence="3 4">DSM 29762</strain>
    </source>
</reference>
<evidence type="ECO:0000313" key="4">
    <source>
        <dbReference type="Proteomes" id="UP000590442"/>
    </source>
</evidence>
<dbReference type="Gene3D" id="2.60.40.3620">
    <property type="match status" value="2"/>
</dbReference>
<dbReference type="Proteomes" id="UP000590442">
    <property type="component" value="Unassembled WGS sequence"/>
</dbReference>
<dbReference type="InterPro" id="IPR025970">
    <property type="entry name" value="SusE"/>
</dbReference>
<feature type="chain" id="PRO_5032596353" description="SusE outer membrane protein domain-containing protein" evidence="1">
    <location>
        <begin position="20"/>
        <end position="384"/>
    </location>
</feature>